<keyword evidence="9 10" id="KW-0131">Cell cycle</keyword>
<dbReference type="RefSeq" id="WP_118643139.1">
    <property type="nucleotide sequence ID" value="NZ_CP060635.1"/>
</dbReference>
<evidence type="ECO:0000256" key="9">
    <source>
        <dbReference type="ARBA" id="ARBA00023306"/>
    </source>
</evidence>
<evidence type="ECO:0000256" key="5">
    <source>
        <dbReference type="ARBA" id="ARBA00022618"/>
    </source>
</evidence>
<keyword evidence="7 11" id="KW-1133">Transmembrane helix</keyword>
<reference evidence="14 15" key="1">
    <citation type="submission" date="2020-08" db="EMBL/GenBank/DDBJ databases">
        <authorList>
            <person name="Liu C."/>
            <person name="Sun Q."/>
        </authorList>
    </citation>
    <scope>NUCLEOTIDE SEQUENCE [LARGE SCALE GENOMIC DNA]</scope>
    <source>
        <strain evidence="14 15">NSJ-29</strain>
    </source>
</reference>
<comment type="similarity">
    <text evidence="2 10">Belongs to the ABC-4 integral membrane protein family. FtsX subfamily.</text>
</comment>
<dbReference type="PANTHER" id="PTHR47755">
    <property type="entry name" value="CELL DIVISION PROTEIN FTSX"/>
    <property type="match status" value="1"/>
</dbReference>
<dbReference type="EMBL" id="CP060635">
    <property type="protein sequence ID" value="QNM10315.1"/>
    <property type="molecule type" value="Genomic_DNA"/>
</dbReference>
<dbReference type="GO" id="GO:0051301">
    <property type="term" value="P:cell division"/>
    <property type="evidence" value="ECO:0007669"/>
    <property type="project" value="UniProtKB-KW"/>
</dbReference>
<evidence type="ECO:0000313" key="15">
    <source>
        <dbReference type="Proteomes" id="UP000515860"/>
    </source>
</evidence>
<keyword evidence="6 11" id="KW-0812">Transmembrane</keyword>
<evidence type="ECO:0000256" key="11">
    <source>
        <dbReference type="SAM" id="Phobius"/>
    </source>
</evidence>
<evidence type="ECO:0000313" key="14">
    <source>
        <dbReference type="EMBL" id="QNM10315.1"/>
    </source>
</evidence>
<dbReference type="InterPro" id="IPR004513">
    <property type="entry name" value="FtsX"/>
</dbReference>
<evidence type="ECO:0000256" key="6">
    <source>
        <dbReference type="ARBA" id="ARBA00022692"/>
    </source>
</evidence>
<organism evidence="14 15">
    <name type="scientific">Wansuia hejianensis</name>
    <dbReference type="NCBI Taxonomy" id="2763667"/>
    <lineage>
        <taxon>Bacteria</taxon>
        <taxon>Bacillati</taxon>
        <taxon>Bacillota</taxon>
        <taxon>Clostridia</taxon>
        <taxon>Lachnospirales</taxon>
        <taxon>Lachnospiraceae</taxon>
        <taxon>Wansuia</taxon>
    </lineage>
</organism>
<dbReference type="AlphaFoldDB" id="A0A7G9GHN3"/>
<feature type="domain" description="ABC3 transporter permease C-terminal" evidence="12">
    <location>
        <begin position="181"/>
        <end position="302"/>
    </location>
</feature>
<evidence type="ECO:0000256" key="8">
    <source>
        <dbReference type="ARBA" id="ARBA00023136"/>
    </source>
</evidence>
<name>A0A7G9GHN3_9FIRM</name>
<keyword evidence="8 10" id="KW-0472">Membrane</keyword>
<dbReference type="NCBIfam" id="NF038347">
    <property type="entry name" value="FtsX_Gpos"/>
    <property type="match status" value="1"/>
</dbReference>
<evidence type="ECO:0000256" key="10">
    <source>
        <dbReference type="PIRNR" id="PIRNR003097"/>
    </source>
</evidence>
<dbReference type="InterPro" id="IPR003838">
    <property type="entry name" value="ABC3_permease_C"/>
</dbReference>
<feature type="transmembrane region" description="Helical" evidence="11">
    <location>
        <begin position="224"/>
        <end position="249"/>
    </location>
</feature>
<evidence type="ECO:0000256" key="7">
    <source>
        <dbReference type="ARBA" id="ARBA00022989"/>
    </source>
</evidence>
<proteinExistence type="inferred from homology"/>
<dbReference type="Pfam" id="PF18075">
    <property type="entry name" value="FtsX_ECD"/>
    <property type="match status" value="1"/>
</dbReference>
<dbReference type="GO" id="GO:0005886">
    <property type="term" value="C:plasma membrane"/>
    <property type="evidence" value="ECO:0007669"/>
    <property type="project" value="UniProtKB-SubCell"/>
</dbReference>
<evidence type="ECO:0000256" key="3">
    <source>
        <dbReference type="ARBA" id="ARBA00021907"/>
    </source>
</evidence>
<dbReference type="Proteomes" id="UP000515860">
    <property type="component" value="Chromosome"/>
</dbReference>
<evidence type="ECO:0000256" key="2">
    <source>
        <dbReference type="ARBA" id="ARBA00007379"/>
    </source>
</evidence>
<protein>
    <recommendedName>
        <fullName evidence="3 10">Cell division protein FtsX</fullName>
    </recommendedName>
</protein>
<feature type="transmembrane region" description="Helical" evidence="11">
    <location>
        <begin position="174"/>
        <end position="204"/>
    </location>
</feature>
<dbReference type="PROSITE" id="PS51257">
    <property type="entry name" value="PROKAR_LIPOPROTEIN"/>
    <property type="match status" value="1"/>
</dbReference>
<dbReference type="InterPro" id="IPR040690">
    <property type="entry name" value="FtsX_ECD"/>
</dbReference>
<dbReference type="PIRSF" id="PIRSF003097">
    <property type="entry name" value="FtsX"/>
    <property type="match status" value="1"/>
</dbReference>
<feature type="transmembrane region" description="Helical" evidence="11">
    <location>
        <begin position="276"/>
        <end position="300"/>
    </location>
</feature>
<keyword evidence="4 10" id="KW-1003">Cell membrane</keyword>
<sequence>MRISTIGYSAKQGVKNIWRNKMFSLASIATMGACIFLFGLFFALIINFTYILKNVETNVGITVFFNEGLDQASIDTIGQEIRNRTDIVTECNYVSADEAWETYAEQYFEGNTEAAEGFKANKDNPLANSAHYEVYVNEIEKQNELVDYIKGLEGVRDVNQSQQASATLSTVNKLIATVSVIIIVILLAVSIFLISNTVAVGISVRKEEIGIMKLIGATNTFVRLPFILEGILIGLVGAAIPLTVLYFLYNQAVQYILTKFSVLQDFMNGLLPVNQVFQILLPVGLILGMGIGFVGSLFTIRKHLKV</sequence>
<evidence type="ECO:0000259" key="12">
    <source>
        <dbReference type="Pfam" id="PF02687"/>
    </source>
</evidence>
<dbReference type="InterPro" id="IPR058204">
    <property type="entry name" value="FtsX_firmicutes-type"/>
</dbReference>
<feature type="domain" description="FtsX extracellular" evidence="13">
    <location>
        <begin position="59"/>
        <end position="158"/>
    </location>
</feature>
<feature type="transmembrane region" description="Helical" evidence="11">
    <location>
        <begin position="21"/>
        <end position="46"/>
    </location>
</feature>
<keyword evidence="15" id="KW-1185">Reference proteome</keyword>
<comment type="subcellular location">
    <subcellularLocation>
        <location evidence="1">Cell membrane</location>
        <topology evidence="1">Multi-pass membrane protein</topology>
    </subcellularLocation>
</comment>
<gene>
    <name evidence="14" type="ORF">H9Q79_08655</name>
</gene>
<dbReference type="Gene3D" id="3.30.70.3040">
    <property type="match status" value="1"/>
</dbReference>
<dbReference type="Pfam" id="PF02687">
    <property type="entry name" value="FtsX"/>
    <property type="match status" value="1"/>
</dbReference>
<evidence type="ECO:0000259" key="13">
    <source>
        <dbReference type="Pfam" id="PF18075"/>
    </source>
</evidence>
<dbReference type="PANTHER" id="PTHR47755:SF1">
    <property type="entry name" value="CELL DIVISION PROTEIN FTSX"/>
    <property type="match status" value="1"/>
</dbReference>
<keyword evidence="5 10" id="KW-0132">Cell division</keyword>
<accession>A0A7G9GHN3</accession>
<evidence type="ECO:0000256" key="1">
    <source>
        <dbReference type="ARBA" id="ARBA00004651"/>
    </source>
</evidence>
<evidence type="ECO:0000256" key="4">
    <source>
        <dbReference type="ARBA" id="ARBA00022475"/>
    </source>
</evidence>
<comment type="function">
    <text evidence="10">Part of the ABC transporter FtsEX involved in asymmetric cellular division facilitating the initiation of sporulation.</text>
</comment>
<dbReference type="KEGG" id="whj:H9Q79_08655"/>